<gene>
    <name evidence="2" type="ORF">LEN_3212</name>
</gene>
<accession>A0AAU9AJI1</accession>
<proteinExistence type="predicted"/>
<evidence type="ECO:0000313" key="2">
    <source>
        <dbReference type="EMBL" id="BAV98699.1"/>
    </source>
</evidence>
<keyword evidence="1" id="KW-0732">Signal</keyword>
<evidence type="ECO:0000256" key="1">
    <source>
        <dbReference type="SAM" id="SignalP"/>
    </source>
</evidence>
<evidence type="ECO:0008006" key="4">
    <source>
        <dbReference type="Google" id="ProtNLM"/>
    </source>
</evidence>
<sequence length="73" mass="7907">MTRNRFARLAAIACGAFGFALALSASAGIAQCNHCLRDYWLCEENQPDAQPSCLQQYFDCQTANGCEATFPPG</sequence>
<dbReference type="GeneID" id="83065037"/>
<dbReference type="Proteomes" id="UP000218824">
    <property type="component" value="Chromosome"/>
</dbReference>
<feature type="chain" id="PRO_5043840707" description="Lipoprotein" evidence="1">
    <location>
        <begin position="28"/>
        <end position="73"/>
    </location>
</feature>
<dbReference type="KEGG" id="lem:LEN_3212"/>
<dbReference type="RefSeq" id="WP_096379111.1">
    <property type="nucleotide sequence ID" value="NZ_AP014940.1"/>
</dbReference>
<dbReference type="EMBL" id="AP014940">
    <property type="protein sequence ID" value="BAV98699.1"/>
    <property type="molecule type" value="Genomic_DNA"/>
</dbReference>
<reference evidence="2 3" key="1">
    <citation type="journal article" date="2017" name="DNA Res.">
        <title>Complete genome sequence and expression profile of the commercial lytic enzyme producer Lysobacter enzymogenes M497-1.</title>
        <authorList>
            <person name="Takami H."/>
            <person name="Toyoda A."/>
            <person name="Uchiyama I."/>
            <person name="Itoh T."/>
            <person name="Takaki Y."/>
            <person name="Arai W."/>
            <person name="Nishi S."/>
            <person name="Kawai M."/>
            <person name="Shinya K."/>
            <person name="Ikeda H."/>
        </authorList>
    </citation>
    <scope>NUCLEOTIDE SEQUENCE [LARGE SCALE GENOMIC DNA]</scope>
    <source>
        <strain evidence="2 3">M497-1</strain>
    </source>
</reference>
<feature type="signal peptide" evidence="1">
    <location>
        <begin position="1"/>
        <end position="27"/>
    </location>
</feature>
<protein>
    <recommendedName>
        <fullName evidence="4">Lipoprotein</fullName>
    </recommendedName>
</protein>
<dbReference type="AlphaFoldDB" id="A0AAU9AJI1"/>
<evidence type="ECO:0000313" key="3">
    <source>
        <dbReference type="Proteomes" id="UP000218824"/>
    </source>
</evidence>
<name>A0AAU9AJI1_LYSEN</name>
<organism evidence="2 3">
    <name type="scientific">Lysobacter enzymogenes</name>
    <dbReference type="NCBI Taxonomy" id="69"/>
    <lineage>
        <taxon>Bacteria</taxon>
        <taxon>Pseudomonadati</taxon>
        <taxon>Pseudomonadota</taxon>
        <taxon>Gammaproteobacteria</taxon>
        <taxon>Lysobacterales</taxon>
        <taxon>Lysobacteraceae</taxon>
        <taxon>Lysobacter</taxon>
    </lineage>
</organism>